<gene>
    <name evidence="2" type="ORF">Sps_02300</name>
</gene>
<keyword evidence="3" id="KW-1185">Reference proteome</keyword>
<accession>A0A1S6HPM0</accession>
<protein>
    <submittedName>
        <fullName evidence="2">YfaZ</fullName>
    </submittedName>
</protein>
<reference evidence="2 3" key="1">
    <citation type="submission" date="2016-03" db="EMBL/GenBank/DDBJ databases">
        <title>Complete genome sequence of Shewanella psychrophila WP2, a deep sea bacterium isolated from west Pacific sediment.</title>
        <authorList>
            <person name="Xu G."/>
            <person name="Jian H."/>
        </authorList>
    </citation>
    <scope>NUCLEOTIDE SEQUENCE [LARGE SCALE GENOMIC DNA]</scope>
    <source>
        <strain evidence="2 3">WP2</strain>
    </source>
</reference>
<dbReference type="OrthoDB" id="6366116at2"/>
<dbReference type="Proteomes" id="UP000189545">
    <property type="component" value="Chromosome"/>
</dbReference>
<dbReference type="EMBL" id="CP014782">
    <property type="protein sequence ID" value="AQS37458.1"/>
    <property type="molecule type" value="Genomic_DNA"/>
</dbReference>
<feature type="chain" id="PRO_5010541263" evidence="1">
    <location>
        <begin position="22"/>
        <end position="179"/>
    </location>
</feature>
<name>A0A1S6HPM0_9GAMM</name>
<sequence length="179" mass="19151">MSAKTWSSLLLLSSISVAANASDFGINLNDDVISTELNLDLQNNANAVLGYIYSNDGGQLLSGAMHVAHDAGIHHFEIGAKYSYAWAKNSANGSAIGVGGRYTMALGSNLSFHASGYYAPSVLSFGSVDGMYELDSKIQFQLNPSLALYTGYRNIRLQYDNTNNSTFDSGFYIGGKASF</sequence>
<proteinExistence type="predicted"/>
<evidence type="ECO:0000313" key="3">
    <source>
        <dbReference type="Proteomes" id="UP000189545"/>
    </source>
</evidence>
<evidence type="ECO:0000313" key="2">
    <source>
        <dbReference type="EMBL" id="AQS37458.1"/>
    </source>
</evidence>
<dbReference type="RefSeq" id="WP_077752623.1">
    <property type="nucleotide sequence ID" value="NZ_CP014782.1"/>
</dbReference>
<keyword evidence="1" id="KW-0732">Signal</keyword>
<dbReference type="STRING" id="225848.Sps_02300"/>
<dbReference type="Pfam" id="PF07437">
    <property type="entry name" value="YfaZ"/>
    <property type="match status" value="1"/>
</dbReference>
<evidence type="ECO:0000256" key="1">
    <source>
        <dbReference type="SAM" id="SignalP"/>
    </source>
</evidence>
<organism evidence="2 3">
    <name type="scientific">Shewanella psychrophila</name>
    <dbReference type="NCBI Taxonomy" id="225848"/>
    <lineage>
        <taxon>Bacteria</taxon>
        <taxon>Pseudomonadati</taxon>
        <taxon>Pseudomonadota</taxon>
        <taxon>Gammaproteobacteria</taxon>
        <taxon>Alteromonadales</taxon>
        <taxon>Shewanellaceae</taxon>
        <taxon>Shewanella</taxon>
    </lineage>
</organism>
<feature type="signal peptide" evidence="1">
    <location>
        <begin position="1"/>
        <end position="21"/>
    </location>
</feature>
<dbReference type="AlphaFoldDB" id="A0A1S6HPM0"/>
<dbReference type="KEGG" id="spsw:Sps_02300"/>
<dbReference type="InterPro" id="IPR009998">
    <property type="entry name" value="YfaZ"/>
</dbReference>